<protein>
    <submittedName>
        <fullName evidence="1">Uncharacterized protein HemY</fullName>
    </submittedName>
</protein>
<sequence>MAHDGHEGTDDPRMQAEGELSMARLALDDGEVAHAAQHVAAAPAYDPALPEAHELLARLASMPGAATDDGES</sequence>
<accession>A0ABR9KWH2</accession>
<dbReference type="Proteomes" id="UP000661607">
    <property type="component" value="Unassembled WGS sequence"/>
</dbReference>
<reference evidence="1 2" key="1">
    <citation type="submission" date="2020-10" db="EMBL/GenBank/DDBJ databases">
        <title>Sequencing the genomes of 1000 actinobacteria strains.</title>
        <authorList>
            <person name="Klenk H.-P."/>
        </authorList>
    </citation>
    <scope>NUCLEOTIDE SEQUENCE [LARGE SCALE GENOMIC DNA]</scope>
    <source>
        <strain evidence="1 2">DSM 43748</strain>
    </source>
</reference>
<evidence type="ECO:0000313" key="1">
    <source>
        <dbReference type="EMBL" id="MBE1566070.1"/>
    </source>
</evidence>
<dbReference type="EMBL" id="JADBEF010000001">
    <property type="protein sequence ID" value="MBE1566070.1"/>
    <property type="molecule type" value="Genomic_DNA"/>
</dbReference>
<dbReference type="RefSeq" id="WP_192781487.1">
    <property type="nucleotide sequence ID" value="NZ_BAAASY010000013.1"/>
</dbReference>
<evidence type="ECO:0000313" key="2">
    <source>
        <dbReference type="Proteomes" id="UP000661607"/>
    </source>
</evidence>
<name>A0ABR9KWH2_9ACTN</name>
<organism evidence="1 2">
    <name type="scientific">Nonomuraea africana</name>
    <dbReference type="NCBI Taxonomy" id="46171"/>
    <lineage>
        <taxon>Bacteria</taxon>
        <taxon>Bacillati</taxon>
        <taxon>Actinomycetota</taxon>
        <taxon>Actinomycetes</taxon>
        <taxon>Streptosporangiales</taxon>
        <taxon>Streptosporangiaceae</taxon>
        <taxon>Nonomuraea</taxon>
    </lineage>
</organism>
<comment type="caution">
    <text evidence="1">The sequence shown here is derived from an EMBL/GenBank/DDBJ whole genome shotgun (WGS) entry which is preliminary data.</text>
</comment>
<keyword evidence="2" id="KW-1185">Reference proteome</keyword>
<proteinExistence type="predicted"/>
<gene>
    <name evidence="1" type="ORF">H4W81_008849</name>
</gene>